<name>A0A1D1VVD9_RAMVA</name>
<dbReference type="STRING" id="947166.A0A1D1VVD9"/>
<accession>A0A1D1VVD9</accession>
<dbReference type="AlphaFoldDB" id="A0A1D1VVD9"/>
<keyword evidence="2" id="KW-1185">Reference proteome</keyword>
<organism evidence="1 2">
    <name type="scientific">Ramazzottius varieornatus</name>
    <name type="common">Water bear</name>
    <name type="synonym">Tardigrade</name>
    <dbReference type="NCBI Taxonomy" id="947166"/>
    <lineage>
        <taxon>Eukaryota</taxon>
        <taxon>Metazoa</taxon>
        <taxon>Ecdysozoa</taxon>
        <taxon>Tardigrada</taxon>
        <taxon>Eutardigrada</taxon>
        <taxon>Parachela</taxon>
        <taxon>Hypsibioidea</taxon>
        <taxon>Ramazzottiidae</taxon>
        <taxon>Ramazzottius</taxon>
    </lineage>
</organism>
<dbReference type="Pfam" id="PF16065">
    <property type="entry name" value="DUF4807"/>
    <property type="match status" value="1"/>
</dbReference>
<evidence type="ECO:0000313" key="1">
    <source>
        <dbReference type="EMBL" id="GAV05442.1"/>
    </source>
</evidence>
<dbReference type="Proteomes" id="UP000186922">
    <property type="component" value="Unassembled WGS sequence"/>
</dbReference>
<protein>
    <submittedName>
        <fullName evidence="1">Uncharacterized protein</fullName>
    </submittedName>
</protein>
<proteinExistence type="predicted"/>
<dbReference type="PANTHER" id="PTHR36693:SF1">
    <property type="entry name" value="GH02722P"/>
    <property type="match status" value="1"/>
</dbReference>
<reference evidence="1 2" key="1">
    <citation type="journal article" date="2016" name="Nat. Commun.">
        <title>Extremotolerant tardigrade genome and improved radiotolerance of human cultured cells by tardigrade-unique protein.</title>
        <authorList>
            <person name="Hashimoto T."/>
            <person name="Horikawa D.D."/>
            <person name="Saito Y."/>
            <person name="Kuwahara H."/>
            <person name="Kozuka-Hata H."/>
            <person name="Shin-I T."/>
            <person name="Minakuchi Y."/>
            <person name="Ohishi K."/>
            <person name="Motoyama A."/>
            <person name="Aizu T."/>
            <person name="Enomoto A."/>
            <person name="Kondo K."/>
            <person name="Tanaka S."/>
            <person name="Hara Y."/>
            <person name="Koshikawa S."/>
            <person name="Sagara H."/>
            <person name="Miura T."/>
            <person name="Yokobori S."/>
            <person name="Miyagawa K."/>
            <person name="Suzuki Y."/>
            <person name="Kubo T."/>
            <person name="Oyama M."/>
            <person name="Kohara Y."/>
            <person name="Fujiyama A."/>
            <person name="Arakawa K."/>
            <person name="Katayama T."/>
            <person name="Toyoda A."/>
            <person name="Kunieda T."/>
        </authorList>
    </citation>
    <scope>NUCLEOTIDE SEQUENCE [LARGE SCALE GENOMIC DNA]</scope>
    <source>
        <strain evidence="1 2">YOKOZUNA-1</strain>
    </source>
</reference>
<sequence length="326" mass="37845">MEENSTWTFLEIVHHLEDGCGYVPNTPAPQYFAFTTDRFLALINGEWICLSDSEDLDIRNGYFYPEQLLYNNIASQVGHNPPRLPEKYGVSRRMVLDPYQLSHVVYNLGYSRPFRTSCAKFIRERPTTRDRQQGQSACITLCLDETAFVHKFDEAWENRIWTLCMWNELVKEHLAWLSTLGGAFSALGKIGFKAFAERAGKISISQLRLALRLGDPILSSRSRIYFALSLIQQRSFRMARRILRNERRFARSEAARSEADKLESIVDSVWQYLLWEEKQNKYSAKQKKKLEARADRLLFDDETMRSKATIADTILAMSRLDFAQKA</sequence>
<evidence type="ECO:0000313" key="2">
    <source>
        <dbReference type="Proteomes" id="UP000186922"/>
    </source>
</evidence>
<comment type="caution">
    <text evidence="1">The sequence shown here is derived from an EMBL/GenBank/DDBJ whole genome shotgun (WGS) entry which is preliminary data.</text>
</comment>
<dbReference type="PANTHER" id="PTHR36693">
    <property type="entry name" value="GH02722P"/>
    <property type="match status" value="1"/>
</dbReference>
<gene>
    <name evidence="1" type="primary">RvY_15576-1</name>
    <name evidence="1" type="synonym">RvY_15576.1</name>
    <name evidence="1" type="ORF">RvY_15576</name>
</gene>
<dbReference type="InterPro" id="IPR032072">
    <property type="entry name" value="DUF4807"/>
</dbReference>
<dbReference type="EMBL" id="BDGG01000012">
    <property type="protein sequence ID" value="GAV05442.1"/>
    <property type="molecule type" value="Genomic_DNA"/>
</dbReference>
<dbReference type="OrthoDB" id="121932at2759"/>